<organism evidence="1 2">
    <name type="scientific">Suillus placidus</name>
    <dbReference type="NCBI Taxonomy" id="48579"/>
    <lineage>
        <taxon>Eukaryota</taxon>
        <taxon>Fungi</taxon>
        <taxon>Dikarya</taxon>
        <taxon>Basidiomycota</taxon>
        <taxon>Agaricomycotina</taxon>
        <taxon>Agaricomycetes</taxon>
        <taxon>Agaricomycetidae</taxon>
        <taxon>Boletales</taxon>
        <taxon>Suillineae</taxon>
        <taxon>Suillaceae</taxon>
        <taxon>Suillus</taxon>
    </lineage>
</organism>
<dbReference type="EMBL" id="JABBWD010000017">
    <property type="protein sequence ID" value="KAG1778197.1"/>
    <property type="molecule type" value="Genomic_DNA"/>
</dbReference>
<dbReference type="Proteomes" id="UP000714275">
    <property type="component" value="Unassembled WGS sequence"/>
</dbReference>
<dbReference type="AlphaFoldDB" id="A0A9P6ZXX5"/>
<evidence type="ECO:0000313" key="2">
    <source>
        <dbReference type="Proteomes" id="UP000714275"/>
    </source>
</evidence>
<comment type="caution">
    <text evidence="1">The sequence shown here is derived from an EMBL/GenBank/DDBJ whole genome shotgun (WGS) entry which is preliminary data.</text>
</comment>
<accession>A0A9P6ZXX5</accession>
<proteinExistence type="predicted"/>
<protein>
    <submittedName>
        <fullName evidence="1">Uncharacterized protein</fullName>
    </submittedName>
</protein>
<name>A0A9P6ZXX5_9AGAM</name>
<keyword evidence="2" id="KW-1185">Reference proteome</keyword>
<evidence type="ECO:0000313" key="1">
    <source>
        <dbReference type="EMBL" id="KAG1778197.1"/>
    </source>
</evidence>
<dbReference type="OrthoDB" id="2621411at2759"/>
<sequence>AQSGSAGNYQWGLDAGSHQDGWDPYAGLPSHWNHENRNYNENELEVLCLLTFEMI</sequence>
<reference evidence="1" key="1">
    <citation type="journal article" date="2020" name="New Phytol.">
        <title>Comparative genomics reveals dynamic genome evolution in host specialist ectomycorrhizal fungi.</title>
        <authorList>
            <person name="Lofgren L.A."/>
            <person name="Nguyen N.H."/>
            <person name="Vilgalys R."/>
            <person name="Ruytinx J."/>
            <person name="Liao H.L."/>
            <person name="Branco S."/>
            <person name="Kuo A."/>
            <person name="LaButti K."/>
            <person name="Lipzen A."/>
            <person name="Andreopoulos W."/>
            <person name="Pangilinan J."/>
            <person name="Riley R."/>
            <person name="Hundley H."/>
            <person name="Na H."/>
            <person name="Barry K."/>
            <person name="Grigoriev I.V."/>
            <person name="Stajich J.E."/>
            <person name="Kennedy P.G."/>
        </authorList>
    </citation>
    <scope>NUCLEOTIDE SEQUENCE</scope>
    <source>
        <strain evidence="1">DOB743</strain>
    </source>
</reference>
<feature type="non-terminal residue" evidence="1">
    <location>
        <position position="1"/>
    </location>
</feature>
<gene>
    <name evidence="1" type="ORF">EV702DRAFT_968573</name>
</gene>